<organism evidence="3 4">
    <name type="scientific">Alkalibaculum sporogenes</name>
    <dbReference type="NCBI Taxonomy" id="2655001"/>
    <lineage>
        <taxon>Bacteria</taxon>
        <taxon>Bacillati</taxon>
        <taxon>Bacillota</taxon>
        <taxon>Clostridia</taxon>
        <taxon>Eubacteriales</taxon>
        <taxon>Eubacteriaceae</taxon>
        <taxon>Alkalibaculum</taxon>
    </lineage>
</organism>
<dbReference type="InterPro" id="IPR010156">
    <property type="entry name" value="CRISPR-assoc_prot_Cas6"/>
</dbReference>
<feature type="domain" description="CRISPR associated protein Cas6 C-terminal" evidence="2">
    <location>
        <begin position="118"/>
        <end position="241"/>
    </location>
</feature>
<gene>
    <name evidence="3" type="primary">cas6</name>
    <name evidence="3" type="ORF">GC105_01685</name>
</gene>
<comment type="caution">
    <text evidence="3">The sequence shown here is derived from an EMBL/GenBank/DDBJ whole genome shotgun (WGS) entry which is preliminary data.</text>
</comment>
<dbReference type="InterPro" id="IPR045747">
    <property type="entry name" value="CRISPR-assoc_prot_Cas6_N_sf"/>
</dbReference>
<dbReference type="PANTHER" id="PTHR36984:SF3">
    <property type="entry name" value="CRISPR-ASSOCIATED ENDORIBONUCLEASE CAS6"/>
    <property type="match status" value="1"/>
</dbReference>
<keyword evidence="1" id="KW-0051">Antiviral defense</keyword>
<dbReference type="Proteomes" id="UP000440004">
    <property type="component" value="Unassembled WGS sequence"/>
</dbReference>
<dbReference type="InterPro" id="IPR049435">
    <property type="entry name" value="Cas_Cas6_C"/>
</dbReference>
<dbReference type="NCBIfam" id="TIGR01877">
    <property type="entry name" value="cas_cas6"/>
    <property type="match status" value="1"/>
</dbReference>
<dbReference type="CDD" id="cd21140">
    <property type="entry name" value="Cas6_I-like"/>
    <property type="match status" value="1"/>
</dbReference>
<dbReference type="Pfam" id="PF01881">
    <property type="entry name" value="Cas_Cas6_C"/>
    <property type="match status" value="1"/>
</dbReference>
<dbReference type="GO" id="GO:0051607">
    <property type="term" value="P:defense response to virus"/>
    <property type="evidence" value="ECO:0007669"/>
    <property type="project" value="UniProtKB-KW"/>
</dbReference>
<dbReference type="PANTHER" id="PTHR36984">
    <property type="entry name" value="CRISPR-ASSOCIATED ENDORIBONUCLEASE CAS6 1"/>
    <property type="match status" value="1"/>
</dbReference>
<proteinExistence type="predicted"/>
<dbReference type="Gene3D" id="3.30.70.1900">
    <property type="match status" value="1"/>
</dbReference>
<dbReference type="AlphaFoldDB" id="A0A6A7K550"/>
<evidence type="ECO:0000313" key="3">
    <source>
        <dbReference type="EMBL" id="MPW24505.1"/>
    </source>
</evidence>
<sequence>MRFSTELLLDNELLPKDKNRIIISVLKTCFSSYNKDYFENLYEINPNLTKDFTFSLYLGQCKFLREDILIPEKKIILNFSAFNIEDGIMFYNSFLSNKSKQIHIKNNVLTINKINLIKEKLIYNDTVILKTLSPIVVREHCGDNQKTWYHSLRSEEGQVIFRQNLEYQLKDAFGERVQYDCEGLKVEFSDSLKEVKVKNYGIEVLSNIGKVKVTGQTYILDYLYKAGIGSKRGSGFGMVDIV</sequence>
<dbReference type="Gene3D" id="3.30.70.1890">
    <property type="match status" value="1"/>
</dbReference>
<evidence type="ECO:0000313" key="4">
    <source>
        <dbReference type="Proteomes" id="UP000440004"/>
    </source>
</evidence>
<dbReference type="RefSeq" id="WP_152801045.1">
    <property type="nucleotide sequence ID" value="NZ_WHNX01000002.1"/>
</dbReference>
<protein>
    <submittedName>
        <fullName evidence="3">CRISPR-associated endoribonuclease Cas6</fullName>
    </submittedName>
</protein>
<evidence type="ECO:0000256" key="1">
    <source>
        <dbReference type="ARBA" id="ARBA00023118"/>
    </source>
</evidence>
<name>A0A6A7K550_9FIRM</name>
<accession>A0A6A7K550</accession>
<evidence type="ECO:0000259" key="2">
    <source>
        <dbReference type="Pfam" id="PF01881"/>
    </source>
</evidence>
<reference evidence="3 4" key="1">
    <citation type="submission" date="2019-10" db="EMBL/GenBank/DDBJ databases">
        <title>Alkalibaculum tamaniensis sp.nov., a new alkaliphilic acetogen, isolated on methoxylated aromatics from a mud volcano.</title>
        <authorList>
            <person name="Khomyakova M.A."/>
            <person name="Merkel A.Y."/>
            <person name="Bonch-Osmolovskaya E.A."/>
            <person name="Slobodkin A.I."/>
        </authorList>
    </citation>
    <scope>NUCLEOTIDE SEQUENCE [LARGE SCALE GENOMIC DNA]</scope>
    <source>
        <strain evidence="3 4">M08DMB</strain>
    </source>
</reference>
<keyword evidence="4" id="KW-1185">Reference proteome</keyword>
<dbReference type="GO" id="GO:0016788">
    <property type="term" value="F:hydrolase activity, acting on ester bonds"/>
    <property type="evidence" value="ECO:0007669"/>
    <property type="project" value="InterPro"/>
</dbReference>
<dbReference type="EMBL" id="WHNX01000002">
    <property type="protein sequence ID" value="MPW24505.1"/>
    <property type="molecule type" value="Genomic_DNA"/>
</dbReference>